<feature type="region of interest" description="Disordered" evidence="8">
    <location>
        <begin position="218"/>
        <end position="238"/>
    </location>
</feature>
<dbReference type="RefSeq" id="WP_100424612.1">
    <property type="nucleotide sequence ID" value="NZ_PGEX01000001.1"/>
</dbReference>
<organism evidence="11 12">
    <name type="scientific">Hallerella succinigenes</name>
    <dbReference type="NCBI Taxonomy" id="1896222"/>
    <lineage>
        <taxon>Bacteria</taxon>
        <taxon>Pseudomonadati</taxon>
        <taxon>Fibrobacterota</taxon>
        <taxon>Fibrobacteria</taxon>
        <taxon>Fibrobacterales</taxon>
        <taxon>Fibrobacteraceae</taxon>
        <taxon>Hallerella</taxon>
    </lineage>
</organism>
<keyword evidence="5" id="KW-0998">Cell outer membrane</keyword>
<dbReference type="Gene3D" id="3.30.1370.120">
    <property type="match status" value="1"/>
</dbReference>
<evidence type="ECO:0000313" key="11">
    <source>
        <dbReference type="EMBL" id="PJJ40541.1"/>
    </source>
</evidence>
<gene>
    <name evidence="11" type="ORF">BGX16_0469</name>
</gene>
<dbReference type="OrthoDB" id="9775455at2"/>
<keyword evidence="3 9" id="KW-0732">Signal</keyword>
<dbReference type="InterPro" id="IPR004846">
    <property type="entry name" value="T2SS/T3SS_dom"/>
</dbReference>
<accession>A0A2M9A4A0</accession>
<keyword evidence="4" id="KW-0472">Membrane</keyword>
<dbReference type="GO" id="GO:0009306">
    <property type="term" value="P:protein secretion"/>
    <property type="evidence" value="ECO:0007669"/>
    <property type="project" value="InterPro"/>
</dbReference>
<proteinExistence type="inferred from homology"/>
<evidence type="ECO:0000256" key="4">
    <source>
        <dbReference type="ARBA" id="ARBA00023136"/>
    </source>
</evidence>
<name>A0A2M9A4A0_9BACT</name>
<feature type="signal peptide" evidence="9">
    <location>
        <begin position="1"/>
        <end position="22"/>
    </location>
</feature>
<evidence type="ECO:0000313" key="12">
    <source>
        <dbReference type="Proteomes" id="UP000231134"/>
    </source>
</evidence>
<dbReference type="PANTHER" id="PTHR30604:SF1">
    <property type="entry name" value="DNA UTILIZATION PROTEIN HOFQ"/>
    <property type="match status" value="1"/>
</dbReference>
<dbReference type="Pfam" id="PF00263">
    <property type="entry name" value="Secretin"/>
    <property type="match status" value="1"/>
</dbReference>
<dbReference type="SMART" id="SM00965">
    <property type="entry name" value="STN"/>
    <property type="match status" value="1"/>
</dbReference>
<dbReference type="PANTHER" id="PTHR30604">
    <property type="entry name" value="PROTEIN TRANSPORT PROTEIN HOFQ"/>
    <property type="match status" value="1"/>
</dbReference>
<feature type="domain" description="Secretin/TonB short N-terminal" evidence="10">
    <location>
        <begin position="54"/>
        <end position="103"/>
    </location>
</feature>
<dbReference type="InterPro" id="IPR005644">
    <property type="entry name" value="NolW-like"/>
</dbReference>
<reference evidence="11 12" key="1">
    <citation type="submission" date="2017-11" db="EMBL/GenBank/DDBJ databases">
        <title>Animal gut microbial communities from fecal samples from Wisconsin, USA.</title>
        <authorList>
            <person name="Neumann A."/>
        </authorList>
    </citation>
    <scope>NUCLEOTIDE SEQUENCE [LARGE SCALE GENOMIC DNA]</scope>
    <source>
        <strain evidence="11 12">UWS3</strain>
    </source>
</reference>
<dbReference type="InterPro" id="IPR001775">
    <property type="entry name" value="GspD/PilQ"/>
</dbReference>
<dbReference type="Gene3D" id="3.55.50.30">
    <property type="match status" value="1"/>
</dbReference>
<dbReference type="InterPro" id="IPR011662">
    <property type="entry name" value="Secretin/TonB_short_N"/>
</dbReference>
<evidence type="ECO:0000256" key="7">
    <source>
        <dbReference type="RuleBase" id="RU004004"/>
    </source>
</evidence>
<evidence type="ECO:0000259" key="10">
    <source>
        <dbReference type="SMART" id="SM00965"/>
    </source>
</evidence>
<dbReference type="InterPro" id="IPR038591">
    <property type="entry name" value="NolW-like_sf"/>
</dbReference>
<evidence type="ECO:0000256" key="5">
    <source>
        <dbReference type="ARBA" id="ARBA00023237"/>
    </source>
</evidence>
<sequence>MKKIVQFSLIALIALCFASAIAQESAPNNKLYDFKFVDMNFGTAFHSISATAGVDIVLAPDVSGKITNLQVTKKSWQDVLKLICDTYDLTWTIEDNYIYVQRSSAYQEKQKKLADKQAAEENNAPLVRKNFQVEHAKAEELVKVLESMKTNRGKITTVERTNSIIVYDTEKSISQMENALEELDVETLQIMITAKLVVVSSDLARELGVDWSAKMGTTSLSPGAANPPSGSAAGASRTSVAMQSFPNNGVSPGVANATTAISASVLDNNVQVAIANILSDASTEVLATPQITTMDNVEANIYMGDEISIRVIDDDGESSTKMVQTGIKLTVTPHVSGDNRIMLDLHPQNDSYRYDEMGQVVISKQEAETKVVVADGETVVIGGLTRNEHQETESGIPFLMDIPVLGNLFKYTKKTVTKNDLVIFVTPRIIHNYIGKFPLSEPPKTKAVSAAEAGKAAVKTAPAVDAEKVRPKAETADSAPQEDEAAVAGDGAVESENGWEE</sequence>
<feature type="chain" id="PRO_5014754059" evidence="9">
    <location>
        <begin position="23"/>
        <end position="501"/>
    </location>
</feature>
<feature type="compositionally biased region" description="Basic and acidic residues" evidence="8">
    <location>
        <begin position="465"/>
        <end position="475"/>
    </location>
</feature>
<keyword evidence="12" id="KW-1185">Reference proteome</keyword>
<dbReference type="EMBL" id="PGEX01000001">
    <property type="protein sequence ID" value="PJJ40541.1"/>
    <property type="molecule type" value="Genomic_DNA"/>
</dbReference>
<dbReference type="Proteomes" id="UP000231134">
    <property type="component" value="Unassembled WGS sequence"/>
</dbReference>
<feature type="region of interest" description="Disordered" evidence="8">
    <location>
        <begin position="460"/>
        <end position="501"/>
    </location>
</feature>
<evidence type="ECO:0000256" key="3">
    <source>
        <dbReference type="ARBA" id="ARBA00022729"/>
    </source>
</evidence>
<dbReference type="GO" id="GO:0009279">
    <property type="term" value="C:cell outer membrane"/>
    <property type="evidence" value="ECO:0007669"/>
    <property type="project" value="UniProtKB-SubCell"/>
</dbReference>
<protein>
    <submittedName>
        <fullName evidence="11">Type IV pilus assembly protein PilQ</fullName>
    </submittedName>
</protein>
<dbReference type="Pfam" id="PF16344">
    <property type="entry name" value="FecR_C"/>
    <property type="match status" value="1"/>
</dbReference>
<dbReference type="Pfam" id="PF03958">
    <property type="entry name" value="Secretin_N"/>
    <property type="match status" value="1"/>
</dbReference>
<dbReference type="InterPro" id="IPR051808">
    <property type="entry name" value="Type_IV_pilus_biogenesis"/>
</dbReference>
<comment type="caution">
    <text evidence="11">The sequence shown here is derived from an EMBL/GenBank/DDBJ whole genome shotgun (WGS) entry which is preliminary data.</text>
</comment>
<dbReference type="PRINTS" id="PR00811">
    <property type="entry name" value="BCTERIALGSPD"/>
</dbReference>
<keyword evidence="2 7" id="KW-0813">Transport</keyword>
<comment type="similarity">
    <text evidence="6">Belongs to the bacterial secretin family.</text>
</comment>
<evidence type="ECO:0000256" key="2">
    <source>
        <dbReference type="ARBA" id="ARBA00022448"/>
    </source>
</evidence>
<evidence type="ECO:0000256" key="8">
    <source>
        <dbReference type="SAM" id="MobiDB-lite"/>
    </source>
</evidence>
<comment type="subcellular location">
    <subcellularLocation>
        <location evidence="7">Cell outer membrane</location>
    </subcellularLocation>
    <subcellularLocation>
        <location evidence="1">Membrane</location>
    </subcellularLocation>
</comment>
<evidence type="ECO:0000256" key="1">
    <source>
        <dbReference type="ARBA" id="ARBA00004370"/>
    </source>
</evidence>
<dbReference type="AlphaFoldDB" id="A0A2M9A4A0"/>
<evidence type="ECO:0000256" key="6">
    <source>
        <dbReference type="RuleBase" id="RU004003"/>
    </source>
</evidence>
<dbReference type="InterPro" id="IPR032508">
    <property type="entry name" value="FecR_C"/>
</dbReference>
<evidence type="ECO:0000256" key="9">
    <source>
        <dbReference type="SAM" id="SignalP"/>
    </source>
</evidence>
<feature type="compositionally biased region" description="Low complexity" evidence="8">
    <location>
        <begin position="219"/>
        <end position="236"/>
    </location>
</feature>